<sequence length="79" mass="9041">MDKKLCYILGTVFIVTSGILYSIERFIAYFSWIGQMNAHTGSFPTYPDLPSIFTNIFVPAFIIMGVILFILGYRKHNKV</sequence>
<keyword evidence="1" id="KW-0812">Transmembrane</keyword>
<keyword evidence="1" id="KW-0472">Membrane</keyword>
<feature type="transmembrane region" description="Helical" evidence="1">
    <location>
        <begin position="7"/>
        <end position="32"/>
    </location>
</feature>
<dbReference type="Proteomes" id="UP001519342">
    <property type="component" value="Unassembled WGS sequence"/>
</dbReference>
<gene>
    <name evidence="2" type="ORF">J2Z76_002384</name>
</gene>
<feature type="transmembrane region" description="Helical" evidence="1">
    <location>
        <begin position="52"/>
        <end position="73"/>
    </location>
</feature>
<keyword evidence="3" id="KW-1185">Reference proteome</keyword>
<dbReference type="EMBL" id="JAGGKS010000007">
    <property type="protein sequence ID" value="MBP1926515.1"/>
    <property type="molecule type" value="Genomic_DNA"/>
</dbReference>
<reference evidence="2 3" key="1">
    <citation type="submission" date="2021-03" db="EMBL/GenBank/DDBJ databases">
        <title>Genomic Encyclopedia of Type Strains, Phase IV (KMG-IV): sequencing the most valuable type-strain genomes for metagenomic binning, comparative biology and taxonomic classification.</title>
        <authorList>
            <person name="Goeker M."/>
        </authorList>
    </citation>
    <scope>NUCLEOTIDE SEQUENCE [LARGE SCALE GENOMIC DNA]</scope>
    <source>
        <strain evidence="2 3">DSM 24004</strain>
    </source>
</reference>
<keyword evidence="1" id="KW-1133">Transmembrane helix</keyword>
<comment type="caution">
    <text evidence="2">The sequence shown here is derived from an EMBL/GenBank/DDBJ whole genome shotgun (WGS) entry which is preliminary data.</text>
</comment>
<dbReference type="RefSeq" id="WP_209512253.1">
    <property type="nucleotide sequence ID" value="NZ_JAGGKS010000007.1"/>
</dbReference>
<evidence type="ECO:0000256" key="1">
    <source>
        <dbReference type="SAM" id="Phobius"/>
    </source>
</evidence>
<evidence type="ECO:0000313" key="3">
    <source>
        <dbReference type="Proteomes" id="UP001519342"/>
    </source>
</evidence>
<accession>A0ABS4GFN8</accession>
<evidence type="ECO:0000313" key="2">
    <source>
        <dbReference type="EMBL" id="MBP1926515.1"/>
    </source>
</evidence>
<proteinExistence type="predicted"/>
<organism evidence="2 3">
    <name type="scientific">Sedimentibacter acidaminivorans</name>
    <dbReference type="NCBI Taxonomy" id="913099"/>
    <lineage>
        <taxon>Bacteria</taxon>
        <taxon>Bacillati</taxon>
        <taxon>Bacillota</taxon>
        <taxon>Tissierellia</taxon>
        <taxon>Sedimentibacter</taxon>
    </lineage>
</organism>
<name>A0ABS4GFN8_9FIRM</name>
<protein>
    <submittedName>
        <fullName evidence="2">Uncharacterized protein</fullName>
    </submittedName>
</protein>